<feature type="compositionally biased region" description="Polar residues" evidence="1">
    <location>
        <begin position="459"/>
        <end position="477"/>
    </location>
</feature>
<feature type="region of interest" description="Disordered" evidence="1">
    <location>
        <begin position="451"/>
        <end position="486"/>
    </location>
</feature>
<accession>A0A150JB63</accession>
<dbReference type="EMBL" id="LNJE01000008">
    <property type="protein sequence ID" value="KYC57846.1"/>
    <property type="molecule type" value="Genomic_DNA"/>
</dbReference>
<keyword evidence="2" id="KW-0472">Membrane</keyword>
<proteinExistence type="predicted"/>
<organism evidence="3 5">
    <name type="scientific">Candidatus Methanofastidiosum methylothiophilum</name>
    <dbReference type="NCBI Taxonomy" id="1705564"/>
    <lineage>
        <taxon>Archaea</taxon>
        <taxon>Methanobacteriati</taxon>
        <taxon>Methanobacteriota</taxon>
        <taxon>Stenosarchaea group</taxon>
        <taxon>Candidatus Methanofastidiosia</taxon>
        <taxon>Candidatus Methanofastidiosales</taxon>
        <taxon>Candidatus Methanofastidiosaceae</taxon>
        <taxon>Candidatus Methanofastidiosum</taxon>
    </lineage>
</organism>
<gene>
    <name evidence="3" type="ORF">AN188_01192</name>
    <name evidence="4" type="ORF">APG09_00873</name>
</gene>
<dbReference type="InterPro" id="IPR011990">
    <property type="entry name" value="TPR-like_helical_dom_sf"/>
</dbReference>
<evidence type="ECO:0008006" key="6">
    <source>
        <dbReference type="Google" id="ProtNLM"/>
    </source>
</evidence>
<dbReference type="AlphaFoldDB" id="A0A150JB63"/>
<sequence length="486" mass="54050">MSYHIQKFIKNLMSYLYSMNKSITSILILLVLFSNFGALIVAPEEGTKNLMPQVSLDYATEATPNQELKVTVKVKNTVNDVMWDTLAYIDEDSMTKEAKAAFQVIEGKKLFPVRMDPEQESSVILVVKVTTKALSGEYLLPIVVATGIGGCREGCEPSLLTVFSTIKIKRNDPLITLEFDRYQIDIEQGVCEVELVVPYLPNIPFRISNINNTESAYNLKMTVVQDTPMVKGIIDPPVNQSVLPPGGQITGSLYIRASYEAPIGTQVIRVRLIYSDKYGADYDMFREISATVKNVGKNFYDQGRLYYDACDYENAKISLLQAREIYQENNNILVVQEIDKLIKRMEANDKFMQGQNKFFTGDLKNAVSYYSEAKALYTEINDCQSVQLCEDAMNAANRPLGGILGGVSGSGGESLTTFSIHTIIEILLAIIVAILLIILIRGKGGSGGRTFNIKGKVSRPSQQQNIRPSQQPISRSSIEPIKPIKK</sequence>
<evidence type="ECO:0000313" key="5">
    <source>
        <dbReference type="Proteomes" id="UP000092420"/>
    </source>
</evidence>
<accession>A0A150JKW1</accession>
<evidence type="ECO:0000256" key="1">
    <source>
        <dbReference type="SAM" id="MobiDB-lite"/>
    </source>
</evidence>
<dbReference type="EMBL" id="LNJB01000016">
    <property type="protein sequence ID" value="KYC54184.1"/>
    <property type="molecule type" value="Genomic_DNA"/>
</dbReference>
<accession>A0A150JIQ6</accession>
<comment type="caution">
    <text evidence="3">The sequence shown here is derived from an EMBL/GenBank/DDBJ whole genome shotgun (WGS) entry which is preliminary data.</text>
</comment>
<evidence type="ECO:0000313" key="4">
    <source>
        <dbReference type="EMBL" id="KYC57846.1"/>
    </source>
</evidence>
<dbReference type="Proteomes" id="UP000092420">
    <property type="component" value="Unassembled WGS sequence"/>
</dbReference>
<keyword evidence="2" id="KW-0812">Transmembrane</keyword>
<name>A0A150JB63_9EURY</name>
<feature type="transmembrane region" description="Helical" evidence="2">
    <location>
        <begin position="418"/>
        <end position="440"/>
    </location>
</feature>
<keyword evidence="2" id="KW-1133">Transmembrane helix</keyword>
<protein>
    <recommendedName>
        <fullName evidence="6">Tetratricopeptide repeat protein</fullName>
    </recommendedName>
</protein>
<reference evidence="3 5" key="1">
    <citation type="journal article" date="2016" name="ISME J.">
        <title>Chasing the elusive Euryarchaeota class WSA2: genomes reveal a uniquely fastidious methyl-reducing methanogen.</title>
        <authorList>
            <person name="Nobu M.K."/>
            <person name="Narihiro T."/>
            <person name="Kuroda K."/>
            <person name="Mei R."/>
            <person name="Liu W.T."/>
        </authorList>
    </citation>
    <scope>NUCLEOTIDE SEQUENCE [LARGE SCALE GENOMIC DNA]</scope>
    <source>
        <strain evidence="3">ADurb1013_Bin02101</strain>
        <strain evidence="4">ADurb1213_Bin02801</strain>
    </source>
</reference>
<evidence type="ECO:0000313" key="3">
    <source>
        <dbReference type="EMBL" id="KYC54184.1"/>
    </source>
</evidence>
<dbReference type="Gene3D" id="1.25.40.10">
    <property type="entry name" value="Tetratricopeptide repeat domain"/>
    <property type="match status" value="1"/>
</dbReference>
<evidence type="ECO:0000256" key="2">
    <source>
        <dbReference type="SAM" id="Phobius"/>
    </source>
</evidence>